<dbReference type="AlphaFoldDB" id="A0AAQ3TP74"/>
<accession>A0AAQ3TP74</accession>
<dbReference type="EMBL" id="CP144749">
    <property type="protein sequence ID" value="WVZ76786.1"/>
    <property type="molecule type" value="Genomic_DNA"/>
</dbReference>
<reference evidence="2 3" key="1">
    <citation type="submission" date="2024-02" db="EMBL/GenBank/DDBJ databases">
        <title>High-quality chromosome-scale genome assembly of Pensacola bahiagrass (Paspalum notatum Flugge var. saurae).</title>
        <authorList>
            <person name="Vega J.M."/>
            <person name="Podio M."/>
            <person name="Orjuela J."/>
            <person name="Siena L.A."/>
            <person name="Pessino S.C."/>
            <person name="Combes M.C."/>
            <person name="Mariac C."/>
            <person name="Albertini E."/>
            <person name="Pupilli F."/>
            <person name="Ortiz J.P.A."/>
            <person name="Leblanc O."/>
        </authorList>
    </citation>
    <scope>NUCLEOTIDE SEQUENCE [LARGE SCALE GENOMIC DNA]</scope>
    <source>
        <strain evidence="2">R1</strain>
        <tissue evidence="2">Leaf</tissue>
    </source>
</reference>
<keyword evidence="3" id="KW-1185">Reference proteome</keyword>
<feature type="compositionally biased region" description="Basic and acidic residues" evidence="1">
    <location>
        <begin position="20"/>
        <end position="29"/>
    </location>
</feature>
<evidence type="ECO:0000313" key="3">
    <source>
        <dbReference type="Proteomes" id="UP001341281"/>
    </source>
</evidence>
<proteinExistence type="predicted"/>
<dbReference type="Proteomes" id="UP001341281">
    <property type="component" value="Chromosome 05"/>
</dbReference>
<evidence type="ECO:0000313" key="2">
    <source>
        <dbReference type="EMBL" id="WVZ76786.1"/>
    </source>
</evidence>
<gene>
    <name evidence="2" type="ORF">U9M48_024719</name>
</gene>
<protein>
    <submittedName>
        <fullName evidence="2">Uncharacterized protein</fullName>
    </submittedName>
</protein>
<feature type="compositionally biased region" description="Low complexity" evidence="1">
    <location>
        <begin position="30"/>
        <end position="43"/>
    </location>
</feature>
<feature type="region of interest" description="Disordered" evidence="1">
    <location>
        <begin position="1"/>
        <end position="46"/>
    </location>
</feature>
<name>A0AAQ3TP74_PASNO</name>
<evidence type="ECO:0000256" key="1">
    <source>
        <dbReference type="SAM" id="MobiDB-lite"/>
    </source>
</evidence>
<organism evidence="2 3">
    <name type="scientific">Paspalum notatum var. saurae</name>
    <dbReference type="NCBI Taxonomy" id="547442"/>
    <lineage>
        <taxon>Eukaryota</taxon>
        <taxon>Viridiplantae</taxon>
        <taxon>Streptophyta</taxon>
        <taxon>Embryophyta</taxon>
        <taxon>Tracheophyta</taxon>
        <taxon>Spermatophyta</taxon>
        <taxon>Magnoliopsida</taxon>
        <taxon>Liliopsida</taxon>
        <taxon>Poales</taxon>
        <taxon>Poaceae</taxon>
        <taxon>PACMAD clade</taxon>
        <taxon>Panicoideae</taxon>
        <taxon>Andropogonodae</taxon>
        <taxon>Paspaleae</taxon>
        <taxon>Paspalinae</taxon>
        <taxon>Paspalum</taxon>
    </lineage>
</organism>
<sequence>MELEELGPGTSETMARPRVRPGEVRREQRTGSPWSSTTPSGASLPTPALHGRLSYLYGVTGAIFARPSAAGLVDVADACCGGPCDSSPCQNRT</sequence>